<reference evidence="1" key="2">
    <citation type="submission" date="2025-03" db="EMBL/GenBank/DDBJ databases">
        <authorList>
            <consortium name="ELIXIR-Norway"/>
            <consortium name="Elixir Norway"/>
        </authorList>
    </citation>
    <scope>NUCLEOTIDE SEQUENCE</scope>
</reference>
<evidence type="ECO:0000313" key="2">
    <source>
        <dbReference type="Proteomes" id="UP001162501"/>
    </source>
</evidence>
<gene>
    <name evidence="1" type="ORF">MRATA1EN22A_LOCUS16386</name>
</gene>
<evidence type="ECO:0000313" key="1">
    <source>
        <dbReference type="EMBL" id="CAN0356701.1"/>
    </source>
</evidence>
<organism evidence="1 2">
    <name type="scientific">Rangifer tarandus platyrhynchus</name>
    <name type="common">Svalbard reindeer</name>
    <dbReference type="NCBI Taxonomy" id="3082113"/>
    <lineage>
        <taxon>Eukaryota</taxon>
        <taxon>Metazoa</taxon>
        <taxon>Chordata</taxon>
        <taxon>Craniata</taxon>
        <taxon>Vertebrata</taxon>
        <taxon>Euteleostomi</taxon>
        <taxon>Mammalia</taxon>
        <taxon>Eutheria</taxon>
        <taxon>Laurasiatheria</taxon>
        <taxon>Artiodactyla</taxon>
        <taxon>Ruminantia</taxon>
        <taxon>Pecora</taxon>
        <taxon>Cervidae</taxon>
        <taxon>Odocoileinae</taxon>
        <taxon>Rangifer</taxon>
    </lineage>
</organism>
<proteinExistence type="predicted"/>
<sequence>MYSFIFLALVRKIPKRYLSEHQKRYFPISMGVRDANSSILIIAPSVFLNWFLDKRRAFLEDKGQEREKTNFSALKEKAKITGISGNLLNDGGNGGAGWGGQILRSERRTMRSLSGSETFVTSRFAVVILFHPHQDHQKNA</sequence>
<dbReference type="Proteomes" id="UP001162501">
    <property type="component" value="Chromosome 27"/>
</dbReference>
<dbReference type="EMBL" id="OX596111">
    <property type="protein sequence ID" value="CAN0356701.1"/>
    <property type="molecule type" value="Genomic_DNA"/>
</dbReference>
<protein>
    <submittedName>
        <fullName evidence="1">Uncharacterized protein</fullName>
    </submittedName>
</protein>
<accession>A0AC59ZBN7</accession>
<reference evidence="1" key="1">
    <citation type="submission" date="2023-05" db="EMBL/GenBank/DDBJ databases">
        <authorList>
            <consortium name="ELIXIR-Norway"/>
        </authorList>
    </citation>
    <scope>NUCLEOTIDE SEQUENCE</scope>
</reference>
<name>A0AC59ZBN7_RANTA</name>